<dbReference type="PRINTS" id="PR01573">
    <property type="entry name" value="SUPERTUBBY"/>
</dbReference>
<keyword evidence="5" id="KW-1185">Reference proteome</keyword>
<name>A0A0M0JPY1_9EUKA</name>
<dbReference type="SUPFAM" id="SSF54518">
    <property type="entry name" value="Tubby C-terminal domain-like"/>
    <property type="match status" value="1"/>
</dbReference>
<reference evidence="5" key="1">
    <citation type="journal article" date="2015" name="PLoS Genet.">
        <title>Genome Sequence and Transcriptome Analyses of Chrysochromulina tobin: Metabolic Tools for Enhanced Algal Fitness in the Prominent Order Prymnesiales (Haptophyceae).</title>
        <authorList>
            <person name="Hovde B.T."/>
            <person name="Deodato C.R."/>
            <person name="Hunsperger H.M."/>
            <person name="Ryken S.A."/>
            <person name="Yost W."/>
            <person name="Jha R.K."/>
            <person name="Patterson J."/>
            <person name="Monnat R.J. Jr."/>
            <person name="Barlow S.B."/>
            <person name="Starkenburg S.R."/>
            <person name="Cattolico R.A."/>
        </authorList>
    </citation>
    <scope>NUCLEOTIDE SEQUENCE</scope>
    <source>
        <strain evidence="5">CCMP291</strain>
    </source>
</reference>
<evidence type="ECO:0000259" key="3">
    <source>
        <dbReference type="Pfam" id="PF01167"/>
    </source>
</evidence>
<keyword evidence="2" id="KW-1133">Transmembrane helix</keyword>
<sequence>MRCTVKRLREKHTLELYLEEGNVFVLSATRKGKEWIISEQQQGCEPRKHLARVRQGKERTFSIVRARHDGHESAPELCYVAHSTHQLGNGLPDLNVMRVAMPRPPIGALDAQHGELGRVLGELGAKRSPEHVSILESRRPKWNARTETYELPFGGRANWASARNFQLVERGASEGSAVALLYGKMEEDEFALDFAFPLSLLNAFAIVLTTWGW</sequence>
<keyword evidence="2" id="KW-0812">Transmembrane</keyword>
<evidence type="ECO:0000256" key="2">
    <source>
        <dbReference type="SAM" id="Phobius"/>
    </source>
</evidence>
<dbReference type="InterPro" id="IPR000007">
    <property type="entry name" value="Tubby_C"/>
</dbReference>
<dbReference type="AlphaFoldDB" id="A0A0M0JPY1"/>
<accession>A0A0M0JPY1</accession>
<feature type="domain" description="Tubby C-terminal" evidence="3">
    <location>
        <begin position="1"/>
        <end position="210"/>
    </location>
</feature>
<protein>
    <submittedName>
        <fullName evidence="4">Tubby-like protein</fullName>
    </submittedName>
</protein>
<dbReference type="InterPro" id="IPR025659">
    <property type="entry name" value="Tubby-like_C"/>
</dbReference>
<dbReference type="Gene3D" id="3.20.90.10">
    <property type="entry name" value="Tubby Protein, Chain A"/>
    <property type="match status" value="1"/>
</dbReference>
<organism evidence="4 5">
    <name type="scientific">Chrysochromulina tobinii</name>
    <dbReference type="NCBI Taxonomy" id="1460289"/>
    <lineage>
        <taxon>Eukaryota</taxon>
        <taxon>Haptista</taxon>
        <taxon>Haptophyta</taxon>
        <taxon>Prymnesiophyceae</taxon>
        <taxon>Prymnesiales</taxon>
        <taxon>Chrysochromulinaceae</taxon>
        <taxon>Chrysochromulina</taxon>
    </lineage>
</organism>
<dbReference type="PANTHER" id="PTHR16517">
    <property type="entry name" value="TUBBY-RELATED"/>
    <property type="match status" value="1"/>
</dbReference>
<dbReference type="EMBL" id="JWZX01002586">
    <property type="protein sequence ID" value="KOO28313.1"/>
    <property type="molecule type" value="Genomic_DNA"/>
</dbReference>
<gene>
    <name evidence="4" type="ORF">Ctob_003959</name>
</gene>
<evidence type="ECO:0000256" key="1">
    <source>
        <dbReference type="ARBA" id="ARBA00007129"/>
    </source>
</evidence>
<feature type="transmembrane region" description="Helical" evidence="2">
    <location>
        <begin position="190"/>
        <end position="211"/>
    </location>
</feature>
<keyword evidence="2" id="KW-0472">Membrane</keyword>
<comment type="caution">
    <text evidence="4">The sequence shown here is derived from an EMBL/GenBank/DDBJ whole genome shotgun (WGS) entry which is preliminary data.</text>
</comment>
<dbReference type="PANTHER" id="PTHR16517:SF7">
    <property type="entry name" value="PROTEIN KING TUBBY"/>
    <property type="match status" value="1"/>
</dbReference>
<dbReference type="Proteomes" id="UP000037460">
    <property type="component" value="Unassembled WGS sequence"/>
</dbReference>
<dbReference type="OrthoDB" id="8775810at2759"/>
<dbReference type="Pfam" id="PF01167">
    <property type="entry name" value="Tub"/>
    <property type="match status" value="1"/>
</dbReference>
<proteinExistence type="inferred from homology"/>
<evidence type="ECO:0000313" key="5">
    <source>
        <dbReference type="Proteomes" id="UP000037460"/>
    </source>
</evidence>
<evidence type="ECO:0000313" key="4">
    <source>
        <dbReference type="EMBL" id="KOO28313.1"/>
    </source>
</evidence>
<comment type="similarity">
    <text evidence="1">Belongs to the TUB family.</text>
</comment>